<gene>
    <name evidence="9" type="primary">lplJ</name>
    <name evidence="9" type="ORF">CFX0092_A0893</name>
</gene>
<evidence type="ECO:0000256" key="7">
    <source>
        <dbReference type="ARBA" id="ARBA00048037"/>
    </source>
</evidence>
<dbReference type="InterPro" id="IPR019491">
    <property type="entry name" value="Lipoate_protein_ligase_C"/>
</dbReference>
<evidence type="ECO:0000256" key="5">
    <source>
        <dbReference type="ARBA" id="ARBA00022741"/>
    </source>
</evidence>
<evidence type="ECO:0000259" key="8">
    <source>
        <dbReference type="PROSITE" id="PS51733"/>
    </source>
</evidence>
<evidence type="ECO:0000256" key="4">
    <source>
        <dbReference type="ARBA" id="ARBA00022598"/>
    </source>
</evidence>
<evidence type="ECO:0000313" key="9">
    <source>
        <dbReference type="EMBL" id="CUS02771.2"/>
    </source>
</evidence>
<dbReference type="Pfam" id="PF21948">
    <property type="entry name" value="LplA-B_cat"/>
    <property type="match status" value="1"/>
</dbReference>
<keyword evidence="4 9" id="KW-0436">Ligase</keyword>
<accession>A0A160SZ08</accession>
<evidence type="ECO:0000313" key="10">
    <source>
        <dbReference type="Proteomes" id="UP000215027"/>
    </source>
</evidence>
<dbReference type="RefSeq" id="WP_095042347.1">
    <property type="nucleotide sequence ID" value="NZ_LN890655.1"/>
</dbReference>
<dbReference type="GO" id="GO:0005524">
    <property type="term" value="F:ATP binding"/>
    <property type="evidence" value="ECO:0007669"/>
    <property type="project" value="UniProtKB-KW"/>
</dbReference>
<dbReference type="Gene3D" id="3.30.390.50">
    <property type="entry name" value="CO dehydrogenase flavoprotein, C-terminal domain"/>
    <property type="match status" value="1"/>
</dbReference>
<feature type="domain" description="BPL/LPL catalytic" evidence="8">
    <location>
        <begin position="27"/>
        <end position="213"/>
    </location>
</feature>
<dbReference type="PROSITE" id="PS51733">
    <property type="entry name" value="BPL_LPL_CATALYTIC"/>
    <property type="match status" value="1"/>
</dbReference>
<dbReference type="SUPFAM" id="SSF82649">
    <property type="entry name" value="SufE/NifU"/>
    <property type="match status" value="1"/>
</dbReference>
<evidence type="ECO:0000256" key="3">
    <source>
        <dbReference type="ARBA" id="ARBA00012367"/>
    </source>
</evidence>
<keyword evidence="5" id="KW-0547">Nucleotide-binding</keyword>
<keyword evidence="10" id="KW-1185">Reference proteome</keyword>
<dbReference type="GO" id="GO:0017118">
    <property type="term" value="F:lipoyltransferase activity"/>
    <property type="evidence" value="ECO:0007669"/>
    <property type="project" value="TreeGrafter"/>
</dbReference>
<dbReference type="InterPro" id="IPR045864">
    <property type="entry name" value="aa-tRNA-synth_II/BPL/LPL"/>
</dbReference>
<organism evidence="9 10">
    <name type="scientific">Candidatus Promineifilum breve</name>
    <dbReference type="NCBI Taxonomy" id="1806508"/>
    <lineage>
        <taxon>Bacteria</taxon>
        <taxon>Bacillati</taxon>
        <taxon>Chloroflexota</taxon>
        <taxon>Ardenticatenia</taxon>
        <taxon>Candidatus Promineifilales</taxon>
        <taxon>Candidatus Promineifilaceae</taxon>
        <taxon>Candidatus Promineifilum</taxon>
    </lineage>
</organism>
<comment type="pathway">
    <text evidence="1">Protein modification; protein lipoylation via exogenous pathway; protein N(6)-(lipoyl)lysine from lipoate: step 2/2.</text>
</comment>
<dbReference type="GO" id="GO:0009249">
    <property type="term" value="P:protein lipoylation"/>
    <property type="evidence" value="ECO:0007669"/>
    <property type="project" value="InterPro"/>
</dbReference>
<dbReference type="KEGG" id="pbf:CFX0092_A0893"/>
<proteinExistence type="predicted"/>
<dbReference type="SUPFAM" id="SSF55681">
    <property type="entry name" value="Class II aaRS and biotin synthetases"/>
    <property type="match status" value="1"/>
</dbReference>
<evidence type="ECO:0000256" key="1">
    <source>
        <dbReference type="ARBA" id="ARBA00005085"/>
    </source>
</evidence>
<dbReference type="Pfam" id="PF10437">
    <property type="entry name" value="Lip_prot_lig_C"/>
    <property type="match status" value="1"/>
</dbReference>
<dbReference type="InterPro" id="IPR004143">
    <property type="entry name" value="BPL_LPL_catalytic"/>
</dbReference>
<dbReference type="UniPathway" id="UPA00537">
    <property type="reaction ID" value="UER00594"/>
</dbReference>
<reference evidence="9" key="1">
    <citation type="submission" date="2016-01" db="EMBL/GenBank/DDBJ databases">
        <authorList>
            <person name="Mcilroy J.S."/>
            <person name="Karst M S."/>
            <person name="Albertsen M."/>
        </authorList>
    </citation>
    <scope>NUCLEOTIDE SEQUENCE</scope>
    <source>
        <strain evidence="9">Cfx-K</strain>
    </source>
</reference>
<dbReference type="AlphaFoldDB" id="A0A160SZ08"/>
<dbReference type="GO" id="GO:0005737">
    <property type="term" value="C:cytoplasm"/>
    <property type="evidence" value="ECO:0007669"/>
    <property type="project" value="TreeGrafter"/>
</dbReference>
<evidence type="ECO:0000256" key="2">
    <source>
        <dbReference type="ARBA" id="ARBA00005124"/>
    </source>
</evidence>
<comment type="catalytic activity">
    <reaction evidence="7">
        <text>L-lysyl-[lipoyl-carrier protein] + (R)-lipoate + ATP = N(6)-[(R)-lipoyl]-L-lysyl-[lipoyl-carrier protein] + AMP + diphosphate + H(+)</text>
        <dbReference type="Rhea" id="RHEA:49288"/>
        <dbReference type="Rhea" id="RHEA-COMP:10500"/>
        <dbReference type="Rhea" id="RHEA-COMP:10502"/>
        <dbReference type="ChEBI" id="CHEBI:15378"/>
        <dbReference type="ChEBI" id="CHEBI:29969"/>
        <dbReference type="ChEBI" id="CHEBI:30616"/>
        <dbReference type="ChEBI" id="CHEBI:33019"/>
        <dbReference type="ChEBI" id="CHEBI:83088"/>
        <dbReference type="ChEBI" id="CHEBI:83099"/>
        <dbReference type="ChEBI" id="CHEBI:456215"/>
        <dbReference type="EC" id="6.3.1.20"/>
    </reaction>
</comment>
<dbReference type="PANTHER" id="PTHR12561:SF3">
    <property type="entry name" value="LIPOYLTRANSFERASE 1, MITOCHONDRIAL"/>
    <property type="match status" value="1"/>
</dbReference>
<dbReference type="FunFam" id="3.30.930.10:FF:000072">
    <property type="entry name" value="Lipoate--protein ligase"/>
    <property type="match status" value="1"/>
</dbReference>
<name>A0A160SZ08_9CHLR</name>
<dbReference type="PANTHER" id="PTHR12561">
    <property type="entry name" value="LIPOATE-PROTEIN LIGASE"/>
    <property type="match status" value="1"/>
</dbReference>
<dbReference type="EC" id="6.3.1.20" evidence="3"/>
<comment type="pathway">
    <text evidence="2">Protein modification; protein lipoylation via exogenous pathway; protein N(6)-(lipoyl)lysine from lipoate: step 1/2.</text>
</comment>
<dbReference type="Proteomes" id="UP000215027">
    <property type="component" value="Chromosome I"/>
</dbReference>
<protein>
    <recommendedName>
        <fullName evidence="3">lipoate--protein ligase</fullName>
        <ecNumber evidence="3">6.3.1.20</ecNumber>
    </recommendedName>
</protein>
<dbReference type="CDD" id="cd16443">
    <property type="entry name" value="LplA"/>
    <property type="match status" value="1"/>
</dbReference>
<evidence type="ECO:0000256" key="6">
    <source>
        <dbReference type="ARBA" id="ARBA00022840"/>
    </source>
</evidence>
<dbReference type="GO" id="GO:0016979">
    <property type="term" value="F:lipoate-protein ligase activity"/>
    <property type="evidence" value="ECO:0007669"/>
    <property type="project" value="UniProtKB-EC"/>
</dbReference>
<keyword evidence="6" id="KW-0067">ATP-binding</keyword>
<dbReference type="Gene3D" id="3.30.930.10">
    <property type="entry name" value="Bira Bifunctional Protein, Domain 2"/>
    <property type="match status" value="1"/>
</dbReference>
<dbReference type="OrthoDB" id="9774653at2"/>
<dbReference type="NCBIfam" id="TIGR00545">
    <property type="entry name" value="lipoyltrans"/>
    <property type="match status" value="1"/>
</dbReference>
<sequence length="327" mass="36494">MLFVDNNGITDPRRNLAFEEYLLRHVDRPEPLLLFYVNEPSVIIGRNQNTIEEIDPDYVNSHNIHVVRRLSGGGAVYHDLGNLNFSFVTNGKEDIHNFAKFTEPVVAVLRSLGVAAELRGRSDIFAEGRKISGNAQYATAARMFSHGTLLFDTDLGEMLRAINPRRAQIESKAVHSVRSVVANIRELLPRDMTIGDLKAALIGGIFGRSTPPALELTADDWGRIEAIAAARYDLWQWNYGRSPQFNVQKNARFPAGKIDARIDVDEGRIRAIRLFGDFSGRQDVAGLEAHLVGVPYDRPRLTAALADVDLDAYFGRMDAATFIDLLY</sequence>
<dbReference type="InterPro" id="IPR004562">
    <property type="entry name" value="LipoylTrfase_LipoateP_Ligase"/>
</dbReference>
<dbReference type="EMBL" id="LN890655">
    <property type="protein sequence ID" value="CUS02771.2"/>
    <property type="molecule type" value="Genomic_DNA"/>
</dbReference>